<feature type="domain" description="VOC" evidence="1">
    <location>
        <begin position="12"/>
        <end position="151"/>
    </location>
</feature>
<sequence length="182" mass="19597">MTRDGLIASLGAIRQTAWLTEDLDASTESWRRFAGVGPWTVYRNVTLEGRYRGQPVCVTIDVALSYQDAMQIEIIRPHGQGPSPYHDDAGRVRVGMHHIAWLVDDVATAKLAAARSGLELLFDAEAGGGATRVAYLQAPHDPTILLELIEANPATLDGFTSGVAASRDWDGASAGAEYDFAD</sequence>
<name>A0AA41ZFK5_9SPHN</name>
<dbReference type="RefSeq" id="WP_265268608.1">
    <property type="nucleotide sequence ID" value="NZ_JANFAV010000004.1"/>
</dbReference>
<dbReference type="Gene3D" id="3.10.180.10">
    <property type="entry name" value="2,3-Dihydroxybiphenyl 1,2-Dioxygenase, domain 1"/>
    <property type="match status" value="1"/>
</dbReference>
<protein>
    <submittedName>
        <fullName evidence="2">VOC family protein</fullName>
    </submittedName>
</protein>
<gene>
    <name evidence="2" type="ORF">NEE01_08270</name>
</gene>
<dbReference type="Pfam" id="PF13669">
    <property type="entry name" value="Glyoxalase_4"/>
    <property type="match status" value="1"/>
</dbReference>
<accession>A0AA41ZFK5</accession>
<dbReference type="AlphaFoldDB" id="A0AA41ZFK5"/>
<dbReference type="InterPro" id="IPR029068">
    <property type="entry name" value="Glyas_Bleomycin-R_OHBP_Dase"/>
</dbReference>
<reference evidence="2" key="1">
    <citation type="submission" date="2022-06" db="EMBL/GenBank/DDBJ databases">
        <title>Sphingomonas sp. nov. isolated from rhizosphere soil of tomato.</title>
        <authorList>
            <person name="Dong H."/>
            <person name="Gao R."/>
        </authorList>
    </citation>
    <scope>NUCLEOTIDE SEQUENCE</scope>
    <source>
        <strain evidence="2">MMSM24</strain>
    </source>
</reference>
<evidence type="ECO:0000313" key="2">
    <source>
        <dbReference type="EMBL" id="MCW6534778.1"/>
    </source>
</evidence>
<dbReference type="Proteomes" id="UP001165565">
    <property type="component" value="Unassembled WGS sequence"/>
</dbReference>
<dbReference type="PROSITE" id="PS51819">
    <property type="entry name" value="VOC"/>
    <property type="match status" value="1"/>
</dbReference>
<dbReference type="EMBL" id="JANFAV010000004">
    <property type="protein sequence ID" value="MCW6534778.1"/>
    <property type="molecule type" value="Genomic_DNA"/>
</dbReference>
<evidence type="ECO:0000313" key="3">
    <source>
        <dbReference type="Proteomes" id="UP001165565"/>
    </source>
</evidence>
<comment type="caution">
    <text evidence="2">The sequence shown here is derived from an EMBL/GenBank/DDBJ whole genome shotgun (WGS) entry which is preliminary data.</text>
</comment>
<dbReference type="InterPro" id="IPR037523">
    <property type="entry name" value="VOC_core"/>
</dbReference>
<organism evidence="2 3">
    <name type="scientific">Sphingomonas lycopersici</name>
    <dbReference type="NCBI Taxonomy" id="2951807"/>
    <lineage>
        <taxon>Bacteria</taxon>
        <taxon>Pseudomonadati</taxon>
        <taxon>Pseudomonadota</taxon>
        <taxon>Alphaproteobacteria</taxon>
        <taxon>Sphingomonadales</taxon>
        <taxon>Sphingomonadaceae</taxon>
        <taxon>Sphingomonas</taxon>
    </lineage>
</organism>
<evidence type="ECO:0000259" key="1">
    <source>
        <dbReference type="PROSITE" id="PS51819"/>
    </source>
</evidence>
<proteinExistence type="predicted"/>
<keyword evidence="3" id="KW-1185">Reference proteome</keyword>
<dbReference type="SUPFAM" id="SSF54593">
    <property type="entry name" value="Glyoxalase/Bleomycin resistance protein/Dihydroxybiphenyl dioxygenase"/>
    <property type="match status" value="1"/>
</dbReference>